<organism evidence="2 3">
    <name type="scientific">Aminobacter aganoensis</name>
    <dbReference type="NCBI Taxonomy" id="83264"/>
    <lineage>
        <taxon>Bacteria</taxon>
        <taxon>Pseudomonadati</taxon>
        <taxon>Pseudomonadota</taxon>
        <taxon>Alphaproteobacteria</taxon>
        <taxon>Hyphomicrobiales</taxon>
        <taxon>Phyllobacteriaceae</taxon>
        <taxon>Aminobacter</taxon>
    </lineage>
</organism>
<evidence type="ECO:0000313" key="2">
    <source>
        <dbReference type="EMBL" id="MBB6353460.1"/>
    </source>
</evidence>
<feature type="compositionally biased region" description="Basic and acidic residues" evidence="1">
    <location>
        <begin position="181"/>
        <end position="192"/>
    </location>
</feature>
<sequence length="209" mass="22316">MDQQDMANAPAPMPDGAQPVQGGLGESVQASPEEQADYERFIGRAFELIYNQQMLPQVLGLLQGEGDPKEGLARAATMIIGRVAGAAQQAGTKLSGDVLLHAGTAVFEDLANLASEAGIHDFGEDRDGLEGAYFKALDLYREMLQQSGQLDEAAVAQDLDQLMRADQDGQLEAMFRRLSEEDAAGDEPREVQADPGTNAPHGGLMEGMQ</sequence>
<dbReference type="AlphaFoldDB" id="A0A7X0KJW5"/>
<evidence type="ECO:0000256" key="1">
    <source>
        <dbReference type="SAM" id="MobiDB-lite"/>
    </source>
</evidence>
<name>A0A7X0KJW5_9HYPH</name>
<feature type="region of interest" description="Disordered" evidence="1">
    <location>
        <begin position="181"/>
        <end position="209"/>
    </location>
</feature>
<gene>
    <name evidence="2" type="ORF">GGR00_001228</name>
</gene>
<dbReference type="EMBL" id="JACHOU010000002">
    <property type="protein sequence ID" value="MBB6353460.1"/>
    <property type="molecule type" value="Genomic_DNA"/>
</dbReference>
<accession>A0A7X0KJW5</accession>
<dbReference type="Proteomes" id="UP000536262">
    <property type="component" value="Unassembled WGS sequence"/>
</dbReference>
<comment type="caution">
    <text evidence="2">The sequence shown here is derived from an EMBL/GenBank/DDBJ whole genome shotgun (WGS) entry which is preliminary data.</text>
</comment>
<proteinExistence type="predicted"/>
<keyword evidence="3" id="KW-1185">Reference proteome</keyword>
<evidence type="ECO:0000313" key="3">
    <source>
        <dbReference type="Proteomes" id="UP000536262"/>
    </source>
</evidence>
<reference evidence="2 3" key="1">
    <citation type="submission" date="2020-08" db="EMBL/GenBank/DDBJ databases">
        <title>Genomic Encyclopedia of Type Strains, Phase IV (KMG-IV): sequencing the most valuable type-strain genomes for metagenomic binning, comparative biology and taxonomic classification.</title>
        <authorList>
            <person name="Goeker M."/>
        </authorList>
    </citation>
    <scope>NUCLEOTIDE SEQUENCE [LARGE SCALE GENOMIC DNA]</scope>
    <source>
        <strain evidence="2 3">DSM 7051</strain>
    </source>
</reference>
<protein>
    <submittedName>
        <fullName evidence="2">Uncharacterized protein</fullName>
    </submittedName>
</protein>
<feature type="region of interest" description="Disordered" evidence="1">
    <location>
        <begin position="1"/>
        <end position="34"/>
    </location>
</feature>
<dbReference type="RefSeq" id="WP_184698509.1">
    <property type="nucleotide sequence ID" value="NZ_BAABEG010000001.1"/>
</dbReference>